<evidence type="ECO:0000313" key="2">
    <source>
        <dbReference type="Proteomes" id="UP000828390"/>
    </source>
</evidence>
<dbReference type="AlphaFoldDB" id="A0A9D4L9F3"/>
<dbReference type="Proteomes" id="UP000828390">
    <property type="component" value="Unassembled WGS sequence"/>
</dbReference>
<keyword evidence="2" id="KW-1185">Reference proteome</keyword>
<name>A0A9D4L9F3_DREPO</name>
<reference evidence="1" key="2">
    <citation type="submission" date="2020-11" db="EMBL/GenBank/DDBJ databases">
        <authorList>
            <person name="McCartney M.A."/>
            <person name="Auch B."/>
            <person name="Kono T."/>
            <person name="Mallez S."/>
            <person name="Becker A."/>
            <person name="Gohl D.M."/>
            <person name="Silverstein K.A.T."/>
            <person name="Koren S."/>
            <person name="Bechman K.B."/>
            <person name="Herman A."/>
            <person name="Abrahante J.E."/>
            <person name="Garbe J."/>
        </authorList>
    </citation>
    <scope>NUCLEOTIDE SEQUENCE</scope>
    <source>
        <strain evidence="1">Duluth1</strain>
        <tissue evidence="1">Whole animal</tissue>
    </source>
</reference>
<proteinExistence type="predicted"/>
<comment type="caution">
    <text evidence="1">The sequence shown here is derived from an EMBL/GenBank/DDBJ whole genome shotgun (WGS) entry which is preliminary data.</text>
</comment>
<organism evidence="1 2">
    <name type="scientific">Dreissena polymorpha</name>
    <name type="common">Zebra mussel</name>
    <name type="synonym">Mytilus polymorpha</name>
    <dbReference type="NCBI Taxonomy" id="45954"/>
    <lineage>
        <taxon>Eukaryota</taxon>
        <taxon>Metazoa</taxon>
        <taxon>Spiralia</taxon>
        <taxon>Lophotrochozoa</taxon>
        <taxon>Mollusca</taxon>
        <taxon>Bivalvia</taxon>
        <taxon>Autobranchia</taxon>
        <taxon>Heteroconchia</taxon>
        <taxon>Euheterodonta</taxon>
        <taxon>Imparidentia</taxon>
        <taxon>Neoheterodontei</taxon>
        <taxon>Myida</taxon>
        <taxon>Dreissenoidea</taxon>
        <taxon>Dreissenidae</taxon>
        <taxon>Dreissena</taxon>
    </lineage>
</organism>
<gene>
    <name evidence="1" type="ORF">DPMN_096570</name>
</gene>
<evidence type="ECO:0000313" key="1">
    <source>
        <dbReference type="EMBL" id="KAH3854031.1"/>
    </source>
</evidence>
<sequence>MTVLGQNENLFESFEVCLCFKQLILLSGIDRIKAVNKKSDGNDMTDNLYSTMRRKVVLRVSNPGQSKKSIMMKLPPIDEQLQYLAGECDRIMQYCFEKDNE</sequence>
<protein>
    <submittedName>
        <fullName evidence="1">Uncharacterized protein</fullName>
    </submittedName>
</protein>
<reference evidence="1" key="1">
    <citation type="journal article" date="2019" name="bioRxiv">
        <title>The Genome of the Zebra Mussel, Dreissena polymorpha: A Resource for Invasive Species Research.</title>
        <authorList>
            <person name="McCartney M.A."/>
            <person name="Auch B."/>
            <person name="Kono T."/>
            <person name="Mallez S."/>
            <person name="Zhang Y."/>
            <person name="Obille A."/>
            <person name="Becker A."/>
            <person name="Abrahante J.E."/>
            <person name="Garbe J."/>
            <person name="Badalamenti J.P."/>
            <person name="Herman A."/>
            <person name="Mangelson H."/>
            <person name="Liachko I."/>
            <person name="Sullivan S."/>
            <person name="Sone E.D."/>
            <person name="Koren S."/>
            <person name="Silverstein K.A.T."/>
            <person name="Beckman K.B."/>
            <person name="Gohl D.M."/>
        </authorList>
    </citation>
    <scope>NUCLEOTIDE SEQUENCE</scope>
    <source>
        <strain evidence="1">Duluth1</strain>
        <tissue evidence="1">Whole animal</tissue>
    </source>
</reference>
<dbReference type="EMBL" id="JAIWYP010000003">
    <property type="protein sequence ID" value="KAH3854031.1"/>
    <property type="molecule type" value="Genomic_DNA"/>
</dbReference>
<accession>A0A9D4L9F3</accession>